<dbReference type="EMBL" id="CP098827">
    <property type="protein sequence ID" value="XBO69106.1"/>
    <property type="molecule type" value="Genomic_DNA"/>
</dbReference>
<gene>
    <name evidence="1" type="ORF">NFG58_10675</name>
</gene>
<dbReference type="InterPro" id="IPR029032">
    <property type="entry name" value="AhpD-like"/>
</dbReference>
<dbReference type="Gene3D" id="1.20.1290.10">
    <property type="entry name" value="AhpD-like"/>
    <property type="match status" value="1"/>
</dbReference>
<proteinExistence type="predicted"/>
<dbReference type="RefSeq" id="WP_348826445.1">
    <property type="nucleotide sequence ID" value="NZ_CP098827.1"/>
</dbReference>
<evidence type="ECO:0000313" key="1">
    <source>
        <dbReference type="EMBL" id="XBO69106.1"/>
    </source>
</evidence>
<sequence length="191" mass="21153">MTDFTQHDLSSAPEKSRPLLEKAQKEMGMIPALYSVMAEAPGVLEAYQRLHELFLASSFDAAEKTVVWQAINVEHDCEYCVAVHTAVAGMMKVDPAITQALRDQQPLEDDRLELLRQTTLAIVRDRGRPDPAVVEHFLEAGFTRQQLLDIVLGVSQKILSNYVNHLADTPIDDAFKRHAWTKGAAGTDAAA</sequence>
<dbReference type="AlphaFoldDB" id="A0AAU7KC34"/>
<name>A0AAU7KC34_9GAMM</name>
<dbReference type="SUPFAM" id="SSF69118">
    <property type="entry name" value="AhpD-like"/>
    <property type="match status" value="1"/>
</dbReference>
<dbReference type="PANTHER" id="PTHR35446:SF3">
    <property type="entry name" value="CMD DOMAIN-CONTAINING PROTEIN"/>
    <property type="match status" value="1"/>
</dbReference>
<reference evidence="1" key="1">
    <citation type="submission" date="2022-06" db="EMBL/GenBank/DDBJ databases">
        <title>A novel DMS-producing enzyme.</title>
        <authorList>
            <person name="Zhang Y."/>
        </authorList>
    </citation>
    <scope>NUCLEOTIDE SEQUENCE</scope>
    <source>
        <strain evidence="1">RT37</strain>
    </source>
</reference>
<organism evidence="1">
    <name type="scientific">Halomonas sp. RT37</name>
    <dbReference type="NCBI Taxonomy" id="2950872"/>
    <lineage>
        <taxon>Bacteria</taxon>
        <taxon>Pseudomonadati</taxon>
        <taxon>Pseudomonadota</taxon>
        <taxon>Gammaproteobacteria</taxon>
        <taxon>Oceanospirillales</taxon>
        <taxon>Halomonadaceae</taxon>
        <taxon>Halomonas</taxon>
    </lineage>
</organism>
<accession>A0AAU7KC34</accession>
<dbReference type="PANTHER" id="PTHR35446">
    <property type="entry name" value="SI:CH211-175M2.5"/>
    <property type="match status" value="1"/>
</dbReference>
<protein>
    <submittedName>
        <fullName evidence="1">Carboxymuconolactone decarboxylase family protein</fullName>
    </submittedName>
</protein>